<evidence type="ECO:0000313" key="3">
    <source>
        <dbReference type="Proteomes" id="UP001295740"/>
    </source>
</evidence>
<dbReference type="Gene3D" id="1.10.10.10">
    <property type="entry name" value="Winged helix-like DNA-binding domain superfamily/Winged helix DNA-binding domain"/>
    <property type="match status" value="1"/>
</dbReference>
<keyword evidence="3" id="KW-1185">Reference proteome</keyword>
<dbReference type="InterPro" id="IPR036390">
    <property type="entry name" value="WH_DNA-bd_sf"/>
</dbReference>
<dbReference type="InterPro" id="IPR012967">
    <property type="entry name" value="COMT_dimerisation"/>
</dbReference>
<reference evidence="2" key="1">
    <citation type="submission" date="2023-10" db="EMBL/GenBank/DDBJ databases">
        <authorList>
            <person name="Hackl T."/>
        </authorList>
    </citation>
    <scope>NUCLEOTIDE SEQUENCE</scope>
</reference>
<dbReference type="Pfam" id="PF08100">
    <property type="entry name" value="Dimerisation"/>
    <property type="match status" value="1"/>
</dbReference>
<name>A0AAI8VSB8_9PEZI</name>
<dbReference type="PANTHER" id="PTHR43712">
    <property type="entry name" value="PUTATIVE (AFU_ORTHOLOGUE AFUA_4G14580)-RELATED"/>
    <property type="match status" value="1"/>
</dbReference>
<evidence type="ECO:0000259" key="1">
    <source>
        <dbReference type="Pfam" id="PF08100"/>
    </source>
</evidence>
<organism evidence="2 3">
    <name type="scientific">Anthostomella pinea</name>
    <dbReference type="NCBI Taxonomy" id="933095"/>
    <lineage>
        <taxon>Eukaryota</taxon>
        <taxon>Fungi</taxon>
        <taxon>Dikarya</taxon>
        <taxon>Ascomycota</taxon>
        <taxon>Pezizomycotina</taxon>
        <taxon>Sordariomycetes</taxon>
        <taxon>Xylariomycetidae</taxon>
        <taxon>Xylariales</taxon>
        <taxon>Xylariaceae</taxon>
        <taxon>Anthostomella</taxon>
    </lineage>
</organism>
<dbReference type="InterPro" id="IPR029063">
    <property type="entry name" value="SAM-dependent_MTases_sf"/>
</dbReference>
<dbReference type="AlphaFoldDB" id="A0AAI8VSB8"/>
<comment type="caution">
    <text evidence="2">The sequence shown here is derived from an EMBL/GenBank/DDBJ whole genome shotgun (WGS) entry which is preliminary data.</text>
</comment>
<feature type="domain" description="O-methyltransferase dimerisation" evidence="1">
    <location>
        <begin position="91"/>
        <end position="153"/>
    </location>
</feature>
<proteinExistence type="predicted"/>
<protein>
    <submittedName>
        <fullName evidence="2">Uu.00g056640.m01.CDS01</fullName>
    </submittedName>
</protein>
<dbReference type="Gene3D" id="3.40.50.150">
    <property type="entry name" value="Vaccinia Virus protein VP39"/>
    <property type="match status" value="1"/>
</dbReference>
<dbReference type="EMBL" id="CAUWAG010000013">
    <property type="protein sequence ID" value="CAJ2509764.1"/>
    <property type="molecule type" value="Genomic_DNA"/>
</dbReference>
<dbReference type="Proteomes" id="UP001295740">
    <property type="component" value="Unassembled WGS sequence"/>
</dbReference>
<accession>A0AAI8VSB8</accession>
<sequence length="279" mass="30702">MQQWRRPTPPPRIVELAAQISASVAELQERLSAQGVPSPTFDEDSPPFFPDGVSRLRTELLDATAELNEVLTEPLMLIFKFSAISNLISIDTICRFGILDIIPAGGKISFAEVVEKTGLSKAEVRRLLRHAMAMRILNEPEPEMVAHTKVSKFMSIPYIQDWVKFEGKDTWPACTKVVDALEKWPASEEVNETGFYFANNGQSVFEALGADHTRAMRFAGGMKSLDHVPGCGDKEVSKAYDWASLGNAYIVNVGGSRGSVVMDLAKHFGKLNSLSKTGQ</sequence>
<dbReference type="SUPFAM" id="SSF46785">
    <property type="entry name" value="Winged helix' DNA-binding domain"/>
    <property type="match status" value="1"/>
</dbReference>
<dbReference type="InterPro" id="IPR036388">
    <property type="entry name" value="WH-like_DNA-bd_sf"/>
</dbReference>
<dbReference type="GO" id="GO:0046983">
    <property type="term" value="F:protein dimerization activity"/>
    <property type="evidence" value="ECO:0007669"/>
    <property type="project" value="InterPro"/>
</dbReference>
<dbReference type="PANTHER" id="PTHR43712:SF12">
    <property type="entry name" value="STERIGMATOCYSTIN 8-O-METHYLTRANSFERASE"/>
    <property type="match status" value="1"/>
</dbReference>
<gene>
    <name evidence="2" type="ORF">KHLLAP_LOCUS10232</name>
</gene>
<evidence type="ECO:0000313" key="2">
    <source>
        <dbReference type="EMBL" id="CAJ2509764.1"/>
    </source>
</evidence>